<gene>
    <name evidence="2" type="ORF">Glove_157g3</name>
</gene>
<protein>
    <submittedName>
        <fullName evidence="2">Uncharacterized protein</fullName>
    </submittedName>
</protein>
<accession>A0A397IRT9</accession>
<name>A0A397IRT9_9GLOM</name>
<dbReference type="Proteomes" id="UP000266861">
    <property type="component" value="Unassembled WGS sequence"/>
</dbReference>
<evidence type="ECO:0000256" key="1">
    <source>
        <dbReference type="SAM" id="MobiDB-lite"/>
    </source>
</evidence>
<evidence type="ECO:0000313" key="3">
    <source>
        <dbReference type="Proteomes" id="UP000266861"/>
    </source>
</evidence>
<feature type="compositionally biased region" description="Polar residues" evidence="1">
    <location>
        <begin position="97"/>
        <end position="117"/>
    </location>
</feature>
<dbReference type="EMBL" id="PQFF01000148">
    <property type="protein sequence ID" value="RHZ78729.1"/>
    <property type="molecule type" value="Genomic_DNA"/>
</dbReference>
<sequence length="138" mass="15379">MSVFVNGSAFNIPIHFWSPLIEQEIWDIIAQTAEDEIIHAMIASNLEAFNEKADRSRYWEKFIWCECEFSENGIFKASYAVLRGVGQVDESSTLRFSISGPSETSNNSSGKNNSCQGHRSRSRGGVVALSLLGLLLLF</sequence>
<keyword evidence="3" id="KW-1185">Reference proteome</keyword>
<comment type="caution">
    <text evidence="2">The sequence shown here is derived from an EMBL/GenBank/DDBJ whole genome shotgun (WGS) entry which is preliminary data.</text>
</comment>
<feature type="region of interest" description="Disordered" evidence="1">
    <location>
        <begin position="97"/>
        <end position="121"/>
    </location>
</feature>
<organism evidence="2 3">
    <name type="scientific">Diversispora epigaea</name>
    <dbReference type="NCBI Taxonomy" id="1348612"/>
    <lineage>
        <taxon>Eukaryota</taxon>
        <taxon>Fungi</taxon>
        <taxon>Fungi incertae sedis</taxon>
        <taxon>Mucoromycota</taxon>
        <taxon>Glomeromycotina</taxon>
        <taxon>Glomeromycetes</taxon>
        <taxon>Diversisporales</taxon>
        <taxon>Diversisporaceae</taxon>
        <taxon>Diversispora</taxon>
    </lineage>
</organism>
<dbReference type="AlphaFoldDB" id="A0A397IRT9"/>
<proteinExistence type="predicted"/>
<reference evidence="2 3" key="1">
    <citation type="submission" date="2018-08" db="EMBL/GenBank/DDBJ databases">
        <title>Genome and evolution of the arbuscular mycorrhizal fungus Diversispora epigaea (formerly Glomus versiforme) and its bacterial endosymbionts.</title>
        <authorList>
            <person name="Sun X."/>
            <person name="Fei Z."/>
            <person name="Harrison M."/>
        </authorList>
    </citation>
    <scope>NUCLEOTIDE SEQUENCE [LARGE SCALE GENOMIC DNA]</scope>
    <source>
        <strain evidence="2 3">IT104</strain>
    </source>
</reference>
<evidence type="ECO:0000313" key="2">
    <source>
        <dbReference type="EMBL" id="RHZ78729.1"/>
    </source>
</evidence>